<evidence type="ECO:0000256" key="4">
    <source>
        <dbReference type="ARBA" id="ARBA00023082"/>
    </source>
</evidence>
<dbReference type="Proteomes" id="UP001197974">
    <property type="component" value="Chromosome"/>
</dbReference>
<gene>
    <name evidence="9" type="primary">sigK</name>
    <name evidence="9" type="ORF">LC087_07925</name>
</gene>
<evidence type="ECO:0000313" key="9">
    <source>
        <dbReference type="EMBL" id="WLR44018.1"/>
    </source>
</evidence>
<dbReference type="Gene3D" id="1.20.120.1810">
    <property type="match status" value="1"/>
</dbReference>
<evidence type="ECO:0000313" key="10">
    <source>
        <dbReference type="Proteomes" id="UP001197974"/>
    </source>
</evidence>
<dbReference type="PRINTS" id="PR00046">
    <property type="entry name" value="SIGMA70FCT"/>
</dbReference>
<dbReference type="NCBIfam" id="TIGR02846">
    <property type="entry name" value="spore_sigmaK"/>
    <property type="match status" value="1"/>
</dbReference>
<proteinExistence type="inferred from homology"/>
<dbReference type="RefSeq" id="WP_306020568.1">
    <property type="nucleotide sequence ID" value="NZ_CP129013.1"/>
</dbReference>
<protein>
    <recommendedName>
        <fullName evidence="7">RNA polymerase sigma factor</fullName>
    </recommendedName>
</protein>
<dbReference type="SUPFAM" id="SSF88946">
    <property type="entry name" value="Sigma2 domain of RNA polymerase sigma factors"/>
    <property type="match status" value="1"/>
</dbReference>
<sequence>MTGMLTTLTYLFKEVVFLVSYVKNNAFPQPLSAKEEKKYLEKMAVGDEAARNILIEHNLRLVAHIVKKFENTGEDSEDLISIGTIGLIKAIESFSHGKGTKLATYAARCIENEILMHLRALKKTKKDVSLHDPIGQDKEGNEISLIDILKSDNEDVIDTIELNMELEKLKEFIDILDSRERQVIVGRFGLDMKEERTQREIAHKLGISRSYVSRIEKRALMKMFHEFYKVEKEKKSRKKRGALA</sequence>
<dbReference type="Pfam" id="PF04545">
    <property type="entry name" value="Sigma70_r4"/>
    <property type="match status" value="1"/>
</dbReference>
<evidence type="ECO:0000256" key="2">
    <source>
        <dbReference type="ARBA" id="ARBA00022969"/>
    </source>
</evidence>
<dbReference type="InterPro" id="IPR007627">
    <property type="entry name" value="RNA_pol_sigma70_r2"/>
</dbReference>
<evidence type="ECO:0000256" key="3">
    <source>
        <dbReference type="ARBA" id="ARBA00023015"/>
    </source>
</evidence>
<dbReference type="PANTHER" id="PTHR30376">
    <property type="entry name" value="SIGMA FACTOR RPOH HEAT SHOCK RELATED"/>
    <property type="match status" value="1"/>
</dbReference>
<dbReference type="EMBL" id="CP129013">
    <property type="protein sequence ID" value="WLR44018.1"/>
    <property type="molecule type" value="Genomic_DNA"/>
</dbReference>
<dbReference type="CDD" id="cd06171">
    <property type="entry name" value="Sigma70_r4"/>
    <property type="match status" value="1"/>
</dbReference>
<keyword evidence="4 7" id="KW-0731">Sigma factor</keyword>
<dbReference type="InterPro" id="IPR050813">
    <property type="entry name" value="Sigma-70_Factor"/>
</dbReference>
<keyword evidence="10" id="KW-1185">Reference proteome</keyword>
<keyword evidence="6 7" id="KW-0804">Transcription</keyword>
<dbReference type="InterPro" id="IPR000943">
    <property type="entry name" value="RNA_pol_sigma70"/>
</dbReference>
<comment type="function">
    <text evidence="7">Sigma factors are initiation factors that promote the attachment of RNA polymerase to specific initiation sites and are then released.</text>
</comment>
<name>A0ABY9JZ07_9BACI</name>
<evidence type="ECO:0000259" key="8">
    <source>
        <dbReference type="PROSITE" id="PS50943"/>
    </source>
</evidence>
<dbReference type="PANTHER" id="PTHR30376:SF3">
    <property type="entry name" value="RNA POLYMERASE SIGMA FACTOR RPOH"/>
    <property type="match status" value="1"/>
</dbReference>
<dbReference type="SUPFAM" id="SSF88659">
    <property type="entry name" value="Sigma3 and sigma4 domains of RNA polymerase sigma factors"/>
    <property type="match status" value="1"/>
</dbReference>
<keyword evidence="2" id="KW-0749">Sporulation</keyword>
<evidence type="ECO:0000256" key="1">
    <source>
        <dbReference type="ARBA" id="ARBA00007788"/>
    </source>
</evidence>
<evidence type="ECO:0000256" key="5">
    <source>
        <dbReference type="ARBA" id="ARBA00023125"/>
    </source>
</evidence>
<dbReference type="PROSITE" id="PS00716">
    <property type="entry name" value="SIGMA70_2"/>
    <property type="match status" value="1"/>
</dbReference>
<dbReference type="InterPro" id="IPR013324">
    <property type="entry name" value="RNA_pol_sigma_r3/r4-like"/>
</dbReference>
<dbReference type="InterPro" id="IPR001387">
    <property type="entry name" value="Cro/C1-type_HTH"/>
</dbReference>
<dbReference type="InterPro" id="IPR007630">
    <property type="entry name" value="RNA_pol_sigma70_r4"/>
</dbReference>
<dbReference type="InterPro" id="IPR013325">
    <property type="entry name" value="RNA_pol_sigma_r2"/>
</dbReference>
<dbReference type="InterPro" id="IPR036388">
    <property type="entry name" value="WH-like_DNA-bd_sf"/>
</dbReference>
<dbReference type="NCBIfam" id="NF004471">
    <property type="entry name" value="PRK05803.1"/>
    <property type="match status" value="1"/>
</dbReference>
<dbReference type="PROSITE" id="PS00715">
    <property type="entry name" value="SIGMA70_1"/>
    <property type="match status" value="1"/>
</dbReference>
<feature type="domain" description="HTH cro/C1-type" evidence="8">
    <location>
        <begin position="197"/>
        <end position="217"/>
    </location>
</feature>
<dbReference type="InterPro" id="IPR014284">
    <property type="entry name" value="RNA_pol_sigma-70_dom"/>
</dbReference>
<organism evidence="9 10">
    <name type="scientific">Bacillus carboniphilus</name>
    <dbReference type="NCBI Taxonomy" id="86663"/>
    <lineage>
        <taxon>Bacteria</taxon>
        <taxon>Bacillati</taxon>
        <taxon>Bacillota</taxon>
        <taxon>Bacilli</taxon>
        <taxon>Bacillales</taxon>
        <taxon>Bacillaceae</taxon>
        <taxon>Bacillus</taxon>
    </lineage>
</organism>
<dbReference type="Pfam" id="PF04542">
    <property type="entry name" value="Sigma70_r2"/>
    <property type="match status" value="1"/>
</dbReference>
<evidence type="ECO:0000256" key="7">
    <source>
        <dbReference type="RuleBase" id="RU362124"/>
    </source>
</evidence>
<dbReference type="PROSITE" id="PS50943">
    <property type="entry name" value="HTH_CROC1"/>
    <property type="match status" value="1"/>
</dbReference>
<keyword evidence="3 7" id="KW-0805">Transcription regulation</keyword>
<reference evidence="9 10" key="1">
    <citation type="submission" date="2023-06" db="EMBL/GenBank/DDBJ databases">
        <title>Five Gram-positive bacteria isolated from mangrove sediments in Shenzhen, Guangdong, China.</title>
        <authorList>
            <person name="Yu S."/>
            <person name="Zheng W."/>
            <person name="Huang Y."/>
        </authorList>
    </citation>
    <scope>NUCLEOTIDE SEQUENCE [LARGE SCALE GENOMIC DNA]</scope>
    <source>
        <strain evidence="9 10">SaN35-3</strain>
    </source>
</reference>
<dbReference type="InterPro" id="IPR014209">
    <property type="entry name" value="RNA_pol_sigma-K"/>
</dbReference>
<dbReference type="NCBIfam" id="TIGR02937">
    <property type="entry name" value="sigma70-ECF"/>
    <property type="match status" value="1"/>
</dbReference>
<evidence type="ECO:0000256" key="6">
    <source>
        <dbReference type="ARBA" id="ARBA00023163"/>
    </source>
</evidence>
<dbReference type="PIRSF" id="PIRSF000770">
    <property type="entry name" value="RNA_pol_sigma-SigE/K"/>
    <property type="match status" value="1"/>
</dbReference>
<comment type="similarity">
    <text evidence="1 7">Belongs to the sigma-70 factor family.</text>
</comment>
<dbReference type="Gene3D" id="1.10.10.10">
    <property type="entry name" value="Winged helix-like DNA-binding domain superfamily/Winged helix DNA-binding domain"/>
    <property type="match status" value="1"/>
</dbReference>
<accession>A0ABY9JZ07</accession>
<keyword evidence="5 7" id="KW-0238">DNA-binding</keyword>